<keyword evidence="1" id="KW-0547">Nucleotide-binding</keyword>
<dbReference type="GO" id="GO:0004386">
    <property type="term" value="F:helicase activity"/>
    <property type="evidence" value="ECO:0007669"/>
    <property type="project" value="UniProtKB-KW"/>
</dbReference>
<sequence length="412" mass="46680">MLHELSIIKHLLDYEVWNSYKDRLKLTDLTKEIQPVYSVLDNFHRQNTNQTSLSTSDLANLLFASSSKDRDYYNGVLEQLATLEASADTTAKLIQSILANKQLKEISLAAYDVTEGKLEPEKMRQLLEGYLELEEQQEKGEEFEFISDDLEELANDTIKKPGLRWRLSALNQMLGSLRKGDFGFIFARPETGKTTFLASETTFMAEQLADEAGPIIWFNNEEQGDKVKLRCYQASLGCNMTQLFANLSGNRDAYMSKTKGKHKILKEGIISRSMVEKVCKQYKPSLVIFDQIDKIHGFTNDREDLRLGAIYQWARELAKEYCPVIAVCQADGTGEGQKWLTMANVANAKTSKQAEADWIIGIGKIADAGYENLRFLHASKNKLMGDTYSVPDLRHGKKEVLINANVARYEDI</sequence>
<dbReference type="Gene3D" id="3.40.50.300">
    <property type="entry name" value="P-loop containing nucleotide triphosphate hydrolases"/>
    <property type="match status" value="1"/>
</dbReference>
<dbReference type="Pfam" id="PF13481">
    <property type="entry name" value="AAA_25"/>
    <property type="match status" value="1"/>
</dbReference>
<keyword evidence="1" id="KW-0378">Hydrolase</keyword>
<keyword evidence="1" id="KW-0347">Helicase</keyword>
<gene>
    <name evidence="1" type="ORF">UFOVP249_67</name>
</gene>
<evidence type="ECO:0000313" key="1">
    <source>
        <dbReference type="EMBL" id="CAB4132963.1"/>
    </source>
</evidence>
<reference evidence="1" key="1">
    <citation type="submission" date="2020-04" db="EMBL/GenBank/DDBJ databases">
        <authorList>
            <person name="Chiriac C."/>
            <person name="Salcher M."/>
            <person name="Ghai R."/>
            <person name="Kavagutti S V."/>
        </authorList>
    </citation>
    <scope>NUCLEOTIDE SEQUENCE</scope>
</reference>
<keyword evidence="1" id="KW-0067">ATP-binding</keyword>
<dbReference type="InterPro" id="IPR027417">
    <property type="entry name" value="P-loop_NTPase"/>
</dbReference>
<organism evidence="1">
    <name type="scientific">uncultured Caudovirales phage</name>
    <dbReference type="NCBI Taxonomy" id="2100421"/>
    <lineage>
        <taxon>Viruses</taxon>
        <taxon>Duplodnaviria</taxon>
        <taxon>Heunggongvirae</taxon>
        <taxon>Uroviricota</taxon>
        <taxon>Caudoviricetes</taxon>
        <taxon>Peduoviridae</taxon>
        <taxon>Maltschvirus</taxon>
        <taxon>Maltschvirus maltsch</taxon>
    </lineage>
</organism>
<dbReference type="EMBL" id="LR796268">
    <property type="protein sequence ID" value="CAB4132963.1"/>
    <property type="molecule type" value="Genomic_DNA"/>
</dbReference>
<name>A0A6J5LI32_9CAUD</name>
<protein>
    <submittedName>
        <fullName evidence="1">DnaB, replicative DNA helicase</fullName>
    </submittedName>
</protein>
<accession>A0A6J5LI32</accession>
<dbReference type="SUPFAM" id="SSF52540">
    <property type="entry name" value="P-loop containing nucleoside triphosphate hydrolases"/>
    <property type="match status" value="1"/>
</dbReference>
<proteinExistence type="predicted"/>